<proteinExistence type="predicted"/>
<dbReference type="Gene3D" id="1.10.10.60">
    <property type="entry name" value="Homeodomain-like"/>
    <property type="match status" value="1"/>
</dbReference>
<gene>
    <name evidence="7" type="ORF">Glove_117g490</name>
</gene>
<dbReference type="SMART" id="SM00717">
    <property type="entry name" value="SANT"/>
    <property type="match status" value="1"/>
</dbReference>
<organism evidence="7 8">
    <name type="scientific">Diversispora epigaea</name>
    <dbReference type="NCBI Taxonomy" id="1348612"/>
    <lineage>
        <taxon>Eukaryota</taxon>
        <taxon>Fungi</taxon>
        <taxon>Fungi incertae sedis</taxon>
        <taxon>Mucoromycota</taxon>
        <taxon>Glomeromycotina</taxon>
        <taxon>Glomeromycetes</taxon>
        <taxon>Diversisporales</taxon>
        <taxon>Diversisporaceae</taxon>
        <taxon>Diversispora</taxon>
    </lineage>
</organism>
<dbReference type="Pfam" id="PF00249">
    <property type="entry name" value="Myb_DNA-binding"/>
    <property type="match status" value="1"/>
</dbReference>
<reference evidence="7 8" key="1">
    <citation type="submission" date="2018-08" db="EMBL/GenBank/DDBJ databases">
        <title>Genome and evolution of the arbuscular mycorrhizal fungus Diversispora epigaea (formerly Glomus versiforme) and its bacterial endosymbionts.</title>
        <authorList>
            <person name="Sun X."/>
            <person name="Fei Z."/>
            <person name="Harrison M."/>
        </authorList>
    </citation>
    <scope>NUCLEOTIDE SEQUENCE [LARGE SCALE GENOMIC DNA]</scope>
    <source>
        <strain evidence="7 8">IT104</strain>
    </source>
</reference>
<evidence type="ECO:0000256" key="3">
    <source>
        <dbReference type="ARBA" id="ARBA00023163"/>
    </source>
</evidence>
<evidence type="ECO:0000256" key="2">
    <source>
        <dbReference type="ARBA" id="ARBA00023125"/>
    </source>
</evidence>
<dbReference type="AlphaFoldDB" id="A0A397JAT1"/>
<dbReference type="STRING" id="1348612.A0A397JAT1"/>
<dbReference type="PANTHER" id="PTHR46621">
    <property type="entry name" value="SNRNA-ACTIVATING PROTEIN COMPLEX SUBUNIT 4"/>
    <property type="match status" value="1"/>
</dbReference>
<sequence length="71" mass="8329">MNILSSEIKKDPWANEEDEKLLSLVQNIGLGKWSKISTFVDGRTDNQCWHRYKILKKQATKRNININRSLI</sequence>
<dbReference type="SUPFAM" id="SSF46689">
    <property type="entry name" value="Homeodomain-like"/>
    <property type="match status" value="1"/>
</dbReference>
<keyword evidence="4" id="KW-0539">Nucleus</keyword>
<dbReference type="PROSITE" id="PS51294">
    <property type="entry name" value="HTH_MYB"/>
    <property type="match status" value="1"/>
</dbReference>
<name>A0A397JAT1_9GLOM</name>
<evidence type="ECO:0000259" key="6">
    <source>
        <dbReference type="PROSITE" id="PS51294"/>
    </source>
</evidence>
<evidence type="ECO:0000256" key="4">
    <source>
        <dbReference type="ARBA" id="ARBA00023242"/>
    </source>
</evidence>
<dbReference type="InterPro" id="IPR017930">
    <property type="entry name" value="Myb_dom"/>
</dbReference>
<dbReference type="EMBL" id="PQFF01000109">
    <property type="protein sequence ID" value="RHZ81890.1"/>
    <property type="molecule type" value="Genomic_DNA"/>
</dbReference>
<feature type="domain" description="Myb-like" evidence="5">
    <location>
        <begin position="5"/>
        <end position="56"/>
    </location>
</feature>
<evidence type="ECO:0000313" key="7">
    <source>
        <dbReference type="EMBL" id="RHZ81890.1"/>
    </source>
</evidence>
<accession>A0A397JAT1</accession>
<dbReference type="PROSITE" id="PS50090">
    <property type="entry name" value="MYB_LIKE"/>
    <property type="match status" value="1"/>
</dbReference>
<keyword evidence="1" id="KW-0805">Transcription regulation</keyword>
<evidence type="ECO:0000256" key="1">
    <source>
        <dbReference type="ARBA" id="ARBA00023015"/>
    </source>
</evidence>
<dbReference type="GO" id="GO:0000978">
    <property type="term" value="F:RNA polymerase II cis-regulatory region sequence-specific DNA binding"/>
    <property type="evidence" value="ECO:0007669"/>
    <property type="project" value="TreeGrafter"/>
</dbReference>
<protein>
    <submittedName>
        <fullName evidence="7">Uncharacterized protein</fullName>
    </submittedName>
</protein>
<dbReference type="PANTHER" id="PTHR46621:SF1">
    <property type="entry name" value="SNRNA-ACTIVATING PROTEIN COMPLEX SUBUNIT 4"/>
    <property type="match status" value="1"/>
</dbReference>
<dbReference type="InterPro" id="IPR051575">
    <property type="entry name" value="Myb-like_DNA-bd"/>
</dbReference>
<dbReference type="InterPro" id="IPR001005">
    <property type="entry name" value="SANT/Myb"/>
</dbReference>
<dbReference type="OrthoDB" id="2143914at2759"/>
<dbReference type="Proteomes" id="UP000266861">
    <property type="component" value="Unassembled WGS sequence"/>
</dbReference>
<dbReference type="GO" id="GO:0019185">
    <property type="term" value="C:snRNA-activating protein complex"/>
    <property type="evidence" value="ECO:0007669"/>
    <property type="project" value="TreeGrafter"/>
</dbReference>
<feature type="domain" description="HTH myb-type" evidence="6">
    <location>
        <begin position="5"/>
        <end position="60"/>
    </location>
</feature>
<keyword evidence="3" id="KW-0804">Transcription</keyword>
<dbReference type="GO" id="GO:0001006">
    <property type="term" value="F:RNA polymerase III type 3 promoter sequence-specific DNA binding"/>
    <property type="evidence" value="ECO:0007669"/>
    <property type="project" value="TreeGrafter"/>
</dbReference>
<comment type="caution">
    <text evidence="7">The sequence shown here is derived from an EMBL/GenBank/DDBJ whole genome shotgun (WGS) entry which is preliminary data.</text>
</comment>
<dbReference type="GO" id="GO:0042796">
    <property type="term" value="P:snRNA transcription by RNA polymerase III"/>
    <property type="evidence" value="ECO:0007669"/>
    <property type="project" value="TreeGrafter"/>
</dbReference>
<keyword evidence="8" id="KW-1185">Reference proteome</keyword>
<dbReference type="InterPro" id="IPR009057">
    <property type="entry name" value="Homeodomain-like_sf"/>
</dbReference>
<evidence type="ECO:0000259" key="5">
    <source>
        <dbReference type="PROSITE" id="PS50090"/>
    </source>
</evidence>
<keyword evidence="2" id="KW-0238">DNA-binding</keyword>
<evidence type="ECO:0000313" key="8">
    <source>
        <dbReference type="Proteomes" id="UP000266861"/>
    </source>
</evidence>
<dbReference type="GO" id="GO:0042795">
    <property type="term" value="P:snRNA transcription by RNA polymerase II"/>
    <property type="evidence" value="ECO:0007669"/>
    <property type="project" value="TreeGrafter"/>
</dbReference>